<accession>A0A4Q1KNH5</accession>
<dbReference type="Proteomes" id="UP000289734">
    <property type="component" value="Unassembled WGS sequence"/>
</dbReference>
<dbReference type="RefSeq" id="WP_164975426.1">
    <property type="nucleotide sequence ID" value="NZ_SBKQ01000009.1"/>
</dbReference>
<dbReference type="Gene3D" id="3.30.1150.10">
    <property type="match status" value="1"/>
</dbReference>
<evidence type="ECO:0000313" key="2">
    <source>
        <dbReference type="Proteomes" id="UP000289734"/>
    </source>
</evidence>
<sequence>MQAQTGYGKGSYTTLDGITKDAYIETDGNWNSPFESIRVKTNLNDKPTTLSTAQLKQLTISPHYTFVREMIWKAPVRVANASQLNYTQKETAFLQVIGYGKASLFSYYEGTTQRIVYQIKSNRFIELVPPSSADTPNGKALDYRDQIRADFKSALYKDKDLQQLPFTIAAITEFVRNYNSYLPGEDGYVAYSEVIPVVKVPREESEEGLYTEVPFVVIEKSPVFPGCEKLTTEEEIKACLIKGINAFFDQHFKYPKEAPPADKNKKIFVQFLFEKDGSVQTKGIRVSHPSIEAELQRIVKKIPKLKPGMIKNKPASVVYSHVFQLKEKK</sequence>
<dbReference type="EMBL" id="SBKQ01000009">
    <property type="protein sequence ID" value="RXR31508.1"/>
    <property type="molecule type" value="Genomic_DNA"/>
</dbReference>
<dbReference type="AlphaFoldDB" id="A0A4Q1KNH5"/>
<evidence type="ECO:0000313" key="1">
    <source>
        <dbReference type="EMBL" id="RXR31508.1"/>
    </source>
</evidence>
<reference evidence="2" key="1">
    <citation type="submission" date="2019-01" db="EMBL/GenBank/DDBJ databases">
        <title>Cytophagaceae bacterium strain CAR-16.</title>
        <authorList>
            <person name="Chen W.-M."/>
        </authorList>
    </citation>
    <scope>NUCLEOTIDE SEQUENCE [LARGE SCALE GENOMIC DNA]</scope>
    <source>
        <strain evidence="2">ICH-30</strain>
    </source>
</reference>
<keyword evidence="2" id="KW-1185">Reference proteome</keyword>
<proteinExistence type="predicted"/>
<organism evidence="1 2">
    <name type="scientific">Flavobacterium piscinae</name>
    <dbReference type="NCBI Taxonomy" id="2506424"/>
    <lineage>
        <taxon>Bacteria</taxon>
        <taxon>Pseudomonadati</taxon>
        <taxon>Bacteroidota</taxon>
        <taxon>Flavobacteriia</taxon>
        <taxon>Flavobacteriales</taxon>
        <taxon>Flavobacteriaceae</taxon>
        <taxon>Flavobacterium</taxon>
    </lineage>
</organism>
<dbReference type="SUPFAM" id="SSF74653">
    <property type="entry name" value="TolA/TonB C-terminal domain"/>
    <property type="match status" value="1"/>
</dbReference>
<gene>
    <name evidence="1" type="ORF">EQG68_09610</name>
</gene>
<comment type="caution">
    <text evidence="1">The sequence shown here is derived from an EMBL/GenBank/DDBJ whole genome shotgun (WGS) entry which is preliminary data.</text>
</comment>
<evidence type="ECO:0008006" key="3">
    <source>
        <dbReference type="Google" id="ProtNLM"/>
    </source>
</evidence>
<name>A0A4Q1KNH5_9FLAO</name>
<protein>
    <recommendedName>
        <fullName evidence="3">TonB C-terminal domain-containing protein</fullName>
    </recommendedName>
</protein>